<keyword evidence="2" id="KW-1185">Reference proteome</keyword>
<dbReference type="EMBL" id="BSYI01000002">
    <property type="protein sequence ID" value="GMG81047.1"/>
    <property type="molecule type" value="Genomic_DNA"/>
</dbReference>
<dbReference type="Proteomes" id="UP001239909">
    <property type="component" value="Unassembled WGS sequence"/>
</dbReference>
<evidence type="ECO:0000313" key="1">
    <source>
        <dbReference type="EMBL" id="GMG81047.1"/>
    </source>
</evidence>
<protein>
    <submittedName>
        <fullName evidence="1">Uncharacterized protein</fullName>
    </submittedName>
</protein>
<evidence type="ECO:0000313" key="2">
    <source>
        <dbReference type="Proteomes" id="UP001239909"/>
    </source>
</evidence>
<reference evidence="1 2" key="1">
    <citation type="submission" date="2023-04" db="EMBL/GenBank/DDBJ databases">
        <title>Marinoamorphus aggregata gen. nov., sp. Nov., isolate from tissue of brittle star Ophioplocus japonicus.</title>
        <authorList>
            <person name="Kawano K."/>
            <person name="Sawayama S."/>
            <person name="Nakagawa S."/>
        </authorList>
    </citation>
    <scope>NUCLEOTIDE SEQUENCE [LARGE SCALE GENOMIC DNA]</scope>
    <source>
        <strain evidence="1 2">NKW23</strain>
    </source>
</reference>
<sequence>MPSSCARLRVSGAISTRFGREVAPIASGVKSGAVSAIVRLRYLRVGTVQSGELHGPRVIAVLHEIWM</sequence>
<name>A0ABQ6LCE8_9RHOB</name>
<proteinExistence type="predicted"/>
<gene>
    <name evidence="1" type="ORF">LNKW23_02590</name>
</gene>
<accession>A0ABQ6LCE8</accession>
<organism evidence="1 2">
    <name type="scientific">Paralimibaculum aggregatum</name>
    <dbReference type="NCBI Taxonomy" id="3036245"/>
    <lineage>
        <taxon>Bacteria</taxon>
        <taxon>Pseudomonadati</taxon>
        <taxon>Pseudomonadota</taxon>
        <taxon>Alphaproteobacteria</taxon>
        <taxon>Rhodobacterales</taxon>
        <taxon>Paracoccaceae</taxon>
        <taxon>Paralimibaculum</taxon>
    </lineage>
</organism>
<comment type="caution">
    <text evidence="1">The sequence shown here is derived from an EMBL/GenBank/DDBJ whole genome shotgun (WGS) entry which is preliminary data.</text>
</comment>